<name>A0ABQ9ZHN6_9CRUS</name>
<evidence type="ECO:0000256" key="1">
    <source>
        <dbReference type="SAM" id="MobiDB-lite"/>
    </source>
</evidence>
<feature type="region of interest" description="Disordered" evidence="1">
    <location>
        <begin position="1"/>
        <end position="26"/>
    </location>
</feature>
<protein>
    <submittedName>
        <fullName evidence="2">Uncharacterized protein</fullName>
    </submittedName>
</protein>
<keyword evidence="3" id="KW-1185">Reference proteome</keyword>
<dbReference type="EMBL" id="JAOYFB010000003">
    <property type="protein sequence ID" value="KAK4012447.1"/>
    <property type="molecule type" value="Genomic_DNA"/>
</dbReference>
<feature type="compositionally biased region" description="Polar residues" evidence="1">
    <location>
        <begin position="14"/>
        <end position="26"/>
    </location>
</feature>
<feature type="compositionally biased region" description="Basic and acidic residues" evidence="1">
    <location>
        <begin position="1"/>
        <end position="11"/>
    </location>
</feature>
<accession>A0ABQ9ZHN6</accession>
<comment type="caution">
    <text evidence="2">The sequence shown here is derived from an EMBL/GenBank/DDBJ whole genome shotgun (WGS) entry which is preliminary data.</text>
</comment>
<dbReference type="Proteomes" id="UP001234178">
    <property type="component" value="Unassembled WGS sequence"/>
</dbReference>
<reference evidence="2 3" key="1">
    <citation type="journal article" date="2023" name="Nucleic Acids Res.">
        <title>The hologenome of Daphnia magna reveals possible DNA methylation and microbiome-mediated evolution of the host genome.</title>
        <authorList>
            <person name="Chaturvedi A."/>
            <person name="Li X."/>
            <person name="Dhandapani V."/>
            <person name="Marshall H."/>
            <person name="Kissane S."/>
            <person name="Cuenca-Cambronero M."/>
            <person name="Asole G."/>
            <person name="Calvet F."/>
            <person name="Ruiz-Romero M."/>
            <person name="Marangio P."/>
            <person name="Guigo R."/>
            <person name="Rago D."/>
            <person name="Mirbahai L."/>
            <person name="Eastwood N."/>
            <person name="Colbourne J.K."/>
            <person name="Zhou J."/>
            <person name="Mallon E."/>
            <person name="Orsini L."/>
        </authorList>
    </citation>
    <scope>NUCLEOTIDE SEQUENCE [LARGE SCALE GENOMIC DNA]</scope>
    <source>
        <strain evidence="2">LRV0_1</strain>
    </source>
</reference>
<evidence type="ECO:0000313" key="2">
    <source>
        <dbReference type="EMBL" id="KAK4012447.1"/>
    </source>
</evidence>
<sequence>MQTCDENEKLPAHTTRTAASPTQSCSLPPNTNNTWIVIFKKQVDGTTVKVCTHITQSSPSDVRQMSGSYVEYIFLISSGQPDIRFGCPMDVIFFGFDRPQQHRRTF</sequence>
<evidence type="ECO:0000313" key="3">
    <source>
        <dbReference type="Proteomes" id="UP001234178"/>
    </source>
</evidence>
<organism evidence="2 3">
    <name type="scientific">Daphnia magna</name>
    <dbReference type="NCBI Taxonomy" id="35525"/>
    <lineage>
        <taxon>Eukaryota</taxon>
        <taxon>Metazoa</taxon>
        <taxon>Ecdysozoa</taxon>
        <taxon>Arthropoda</taxon>
        <taxon>Crustacea</taxon>
        <taxon>Branchiopoda</taxon>
        <taxon>Diplostraca</taxon>
        <taxon>Cladocera</taxon>
        <taxon>Anomopoda</taxon>
        <taxon>Daphniidae</taxon>
        <taxon>Daphnia</taxon>
    </lineage>
</organism>
<gene>
    <name evidence="2" type="ORF">OUZ56_021546</name>
</gene>
<proteinExistence type="predicted"/>